<dbReference type="GO" id="GO:0043546">
    <property type="term" value="F:molybdopterin cofactor binding"/>
    <property type="evidence" value="ECO:0007669"/>
    <property type="project" value="InterPro"/>
</dbReference>
<dbReference type="AlphaFoldDB" id="A0A1I4UCY8"/>
<dbReference type="Proteomes" id="UP000199470">
    <property type="component" value="Unassembled WGS sequence"/>
</dbReference>
<keyword evidence="10" id="KW-0274">FAD</keyword>
<dbReference type="GO" id="GO:1990204">
    <property type="term" value="C:oxidoreductase complex"/>
    <property type="evidence" value="ECO:0007669"/>
    <property type="project" value="UniProtKB-ARBA"/>
</dbReference>
<dbReference type="Gene3D" id="2.40.40.20">
    <property type="match status" value="1"/>
</dbReference>
<dbReference type="GO" id="GO:0046872">
    <property type="term" value="F:metal ion binding"/>
    <property type="evidence" value="ECO:0007669"/>
    <property type="project" value="UniProtKB-KW"/>
</dbReference>
<comment type="cofactor">
    <cofactor evidence="2">
        <name>[4Fe-4S] cluster</name>
        <dbReference type="ChEBI" id="CHEBI:49883"/>
    </cofactor>
</comment>
<dbReference type="CDD" id="cd02791">
    <property type="entry name" value="MopB_CT_Nitrate-R-NapA-like"/>
    <property type="match status" value="1"/>
</dbReference>
<evidence type="ECO:0000256" key="14">
    <source>
        <dbReference type="ARBA" id="ARBA00023063"/>
    </source>
</evidence>
<dbReference type="PANTHER" id="PTHR43105">
    <property type="entry name" value="RESPIRATORY NITRATE REDUCTASE"/>
    <property type="match status" value="1"/>
</dbReference>
<dbReference type="PROSITE" id="PS00551">
    <property type="entry name" value="MOLYBDOPTERIN_PROK_1"/>
    <property type="match status" value="1"/>
</dbReference>
<dbReference type="CDD" id="cd02754">
    <property type="entry name" value="MopB_Nitrate-R-NapA-like"/>
    <property type="match status" value="1"/>
</dbReference>
<dbReference type="PANTHER" id="PTHR43105:SF9">
    <property type="entry name" value="NADPH-FE(3+) OXIDOREDUCTASE SUBUNIT ALPHA"/>
    <property type="match status" value="1"/>
</dbReference>
<dbReference type="OrthoDB" id="9810782at2"/>
<dbReference type="STRING" id="758825.SAMN02982985_05604"/>
<evidence type="ECO:0000259" key="16">
    <source>
        <dbReference type="PROSITE" id="PS51669"/>
    </source>
</evidence>
<keyword evidence="7" id="KW-0285">Flavoprotein</keyword>
<comment type="cofactor">
    <cofactor evidence="15">
        <name>[2Fe-2S] cluster</name>
        <dbReference type="ChEBI" id="CHEBI:190135"/>
    </cofactor>
</comment>
<dbReference type="SUPFAM" id="SSF50692">
    <property type="entry name" value="ADC-like"/>
    <property type="match status" value="1"/>
</dbReference>
<keyword evidence="13" id="KW-0411">Iron-sulfur</keyword>
<evidence type="ECO:0000256" key="11">
    <source>
        <dbReference type="ARBA" id="ARBA00023002"/>
    </source>
</evidence>
<evidence type="ECO:0000256" key="15">
    <source>
        <dbReference type="ARBA" id="ARBA00034078"/>
    </source>
</evidence>
<name>A0A1I4UCY8_9BURK</name>
<feature type="domain" description="4Fe-4S Mo/W bis-MGD-type" evidence="16">
    <location>
        <begin position="7"/>
        <end position="63"/>
    </location>
</feature>
<keyword evidence="6" id="KW-0500">Molybdenum</keyword>
<evidence type="ECO:0000256" key="10">
    <source>
        <dbReference type="ARBA" id="ARBA00022827"/>
    </source>
</evidence>
<dbReference type="SMART" id="SM00926">
    <property type="entry name" value="Molybdop_Fe4S4"/>
    <property type="match status" value="1"/>
</dbReference>
<dbReference type="Pfam" id="PF04324">
    <property type="entry name" value="Fer2_BFD"/>
    <property type="match status" value="1"/>
</dbReference>
<dbReference type="SUPFAM" id="SSF53706">
    <property type="entry name" value="Formate dehydrogenase/DMSO reductase, domains 1-3"/>
    <property type="match status" value="1"/>
</dbReference>
<dbReference type="Pfam" id="PF01568">
    <property type="entry name" value="Molydop_binding"/>
    <property type="match status" value="1"/>
</dbReference>
<reference evidence="17 18" key="1">
    <citation type="submission" date="2016-10" db="EMBL/GenBank/DDBJ databases">
        <authorList>
            <person name="de Groot N.N."/>
        </authorList>
    </citation>
    <scope>NUCLEOTIDE SEQUENCE [LARGE SCALE GENOMIC DNA]</scope>
    <source>
        <strain evidence="17 18">ATCC 43154</strain>
    </source>
</reference>
<dbReference type="GO" id="GO:0051537">
    <property type="term" value="F:2 iron, 2 sulfur cluster binding"/>
    <property type="evidence" value="ECO:0007669"/>
    <property type="project" value="UniProtKB-KW"/>
</dbReference>
<comment type="cofactor">
    <cofactor evidence="3">
        <name>FAD</name>
        <dbReference type="ChEBI" id="CHEBI:57692"/>
    </cofactor>
</comment>
<evidence type="ECO:0000256" key="3">
    <source>
        <dbReference type="ARBA" id="ARBA00001974"/>
    </source>
</evidence>
<comment type="cofactor">
    <cofactor evidence="1">
        <name>Mo-bis(molybdopterin guanine dinucleotide)</name>
        <dbReference type="ChEBI" id="CHEBI:60539"/>
    </cofactor>
</comment>
<evidence type="ECO:0000256" key="9">
    <source>
        <dbReference type="ARBA" id="ARBA00022723"/>
    </source>
</evidence>
<evidence type="ECO:0000256" key="5">
    <source>
        <dbReference type="ARBA" id="ARBA00022485"/>
    </source>
</evidence>
<organism evidence="17 18">
    <name type="scientific">Rugamonas rubra</name>
    <dbReference type="NCBI Taxonomy" id="758825"/>
    <lineage>
        <taxon>Bacteria</taxon>
        <taxon>Pseudomonadati</taxon>
        <taxon>Pseudomonadota</taxon>
        <taxon>Betaproteobacteria</taxon>
        <taxon>Burkholderiales</taxon>
        <taxon>Oxalobacteraceae</taxon>
        <taxon>Telluria group</taxon>
        <taxon>Rugamonas</taxon>
    </lineage>
</organism>
<evidence type="ECO:0000256" key="4">
    <source>
        <dbReference type="ARBA" id="ARBA00008747"/>
    </source>
</evidence>
<dbReference type="InterPro" id="IPR041957">
    <property type="entry name" value="CT_Nitrate-R-NapA-like"/>
</dbReference>
<dbReference type="InterPro" id="IPR006657">
    <property type="entry name" value="MoPterin_dinucl-bd_dom"/>
</dbReference>
<dbReference type="Gene3D" id="3.40.50.740">
    <property type="match status" value="1"/>
</dbReference>
<evidence type="ECO:0000256" key="8">
    <source>
        <dbReference type="ARBA" id="ARBA00022714"/>
    </source>
</evidence>
<dbReference type="GO" id="GO:0016020">
    <property type="term" value="C:membrane"/>
    <property type="evidence" value="ECO:0007669"/>
    <property type="project" value="TreeGrafter"/>
</dbReference>
<keyword evidence="9" id="KW-0479">Metal-binding</keyword>
<evidence type="ECO:0000256" key="7">
    <source>
        <dbReference type="ARBA" id="ARBA00022630"/>
    </source>
</evidence>
<protein>
    <submittedName>
        <fullName evidence="17">Assimilatory nitrate reductase catalytic subunit</fullName>
    </submittedName>
</protein>
<dbReference type="GO" id="GO:0045333">
    <property type="term" value="P:cellular respiration"/>
    <property type="evidence" value="ECO:0007669"/>
    <property type="project" value="UniProtKB-ARBA"/>
</dbReference>
<evidence type="ECO:0000256" key="1">
    <source>
        <dbReference type="ARBA" id="ARBA00001942"/>
    </source>
</evidence>
<proteinExistence type="inferred from homology"/>
<dbReference type="InterPro" id="IPR009010">
    <property type="entry name" value="Asp_de-COase-like_dom_sf"/>
</dbReference>
<dbReference type="EMBL" id="FOTW01000040">
    <property type="protein sequence ID" value="SFM86836.1"/>
    <property type="molecule type" value="Genomic_DNA"/>
</dbReference>
<keyword evidence="8" id="KW-0001">2Fe-2S</keyword>
<keyword evidence="18" id="KW-1185">Reference proteome</keyword>
<dbReference type="GO" id="GO:0051539">
    <property type="term" value="F:4 iron, 4 sulfur cluster binding"/>
    <property type="evidence" value="ECO:0007669"/>
    <property type="project" value="UniProtKB-KW"/>
</dbReference>
<evidence type="ECO:0000313" key="17">
    <source>
        <dbReference type="EMBL" id="SFM86836.1"/>
    </source>
</evidence>
<evidence type="ECO:0000313" key="18">
    <source>
        <dbReference type="Proteomes" id="UP000199470"/>
    </source>
</evidence>
<evidence type="ECO:0000256" key="6">
    <source>
        <dbReference type="ARBA" id="ARBA00022505"/>
    </source>
</evidence>
<dbReference type="GO" id="GO:0042128">
    <property type="term" value="P:nitrate assimilation"/>
    <property type="evidence" value="ECO:0007669"/>
    <property type="project" value="UniProtKB-KW"/>
</dbReference>
<gene>
    <name evidence="17" type="ORF">SAMN02982985_05604</name>
</gene>
<keyword evidence="12" id="KW-0408">Iron</keyword>
<keyword evidence="14" id="KW-0534">Nitrate assimilation</keyword>
<dbReference type="Gene3D" id="1.10.10.1100">
    <property type="entry name" value="BFD-like [2Fe-2S]-binding domain"/>
    <property type="match status" value="1"/>
</dbReference>
<dbReference type="GO" id="GO:0016491">
    <property type="term" value="F:oxidoreductase activity"/>
    <property type="evidence" value="ECO:0007669"/>
    <property type="project" value="UniProtKB-KW"/>
</dbReference>
<dbReference type="Gene3D" id="2.20.25.90">
    <property type="entry name" value="ADC-like domains"/>
    <property type="match status" value="1"/>
</dbReference>
<dbReference type="FunFam" id="1.10.10.1100:FF:000002">
    <property type="entry name" value="Nitrite reductase large subunit"/>
    <property type="match status" value="1"/>
</dbReference>
<sequence length="906" mass="97542">MNLSQAHLSVRTTCPYCGVGCGVKATPKGDGTVEIAGDAGHAANSGKLCVKGSALGETVGLDGRLLYPQLRGADGLRRVSWDAALDQVAGDWQAIIAEHGPDAVALYVSGQLLTEDYYIANKLMKGYVGSANIDTNSRLCMSSAVAGHKRAFGEDLVPVCYEDLELADMVVLVGSNTAWCHPILFQRIARAKEARPEMKLVVIDPRRTATCELADLHLPVKPGTDVWLFNGLLSYLARIGAVAPDFIAAHTRGLESALATANVECADPLEVAKICRVDPAALMEFYEAFAATAKVITAFSQGVNQSSAGTDKANSIINCHLIGGRIGQPGMGPFSITGQPNAMGGREVGGLANMLAAHMDLEQPAHRELVQTFWDSPRIADHGGHKAVDLFKAIEAGTVKAVWIIATNPVVSMPDADQIKRALAKCQLVVVSDIVQNTDTNDFAHVLLPALGWGEKDGTVTNSERRISRQRAFLPAPGEARADWQILCQFAQRMGYEGFDFDGVHAVFDEHARLSAHQNGNAPGEVARVFNIGALAALSRNEYDALEPVQWPAVRLADGRVEVSQRLFGDGRFAHADGKARFIATTPRAPVNAVCEDFPLALNTGRVRDQWHTMTRTGKSAKLADHVAESFVDMHPQDALLHGVREGELARVSTKWGAMVARVQHGGGIARGSVFIPIHWSGQSASDARVGALVNPVVDPVSGEPEFKHTPVRVEQFRVSWHGFILSRQELGLDAVAHWTRIQGRDFARYELAGRNTIGDFGLWARELLGVDGEDADWLEYEDRSAGVYRAVHLSEDRIDQCVFVSPRQDMPSRAWLASLFGKERLSEIDRVGLLVGQPVEKGADAGPTVCSCFGVGRNTICEAIRSQDLSSVAQVTACVKAGGNCGSCVPEIKKLLVETLAEAAS</sequence>
<dbReference type="InterPro" id="IPR006656">
    <property type="entry name" value="Mopterin_OxRdtase"/>
</dbReference>
<accession>A0A1I4UCY8</accession>
<dbReference type="InterPro" id="IPR007419">
    <property type="entry name" value="BFD-like_2Fe2S-bd_dom"/>
</dbReference>
<dbReference type="Gene3D" id="3.40.228.10">
    <property type="entry name" value="Dimethylsulfoxide Reductase, domain 2"/>
    <property type="match status" value="1"/>
</dbReference>
<dbReference type="PROSITE" id="PS51669">
    <property type="entry name" value="4FE4S_MOW_BIS_MGD"/>
    <property type="match status" value="1"/>
</dbReference>
<dbReference type="InterPro" id="IPR041854">
    <property type="entry name" value="BFD-like_2Fe2S-bd_dom_sf"/>
</dbReference>
<dbReference type="InterPro" id="IPR027467">
    <property type="entry name" value="MopterinOxRdtase_cofactor_BS"/>
</dbReference>
<evidence type="ECO:0000256" key="2">
    <source>
        <dbReference type="ARBA" id="ARBA00001966"/>
    </source>
</evidence>
<keyword evidence="11" id="KW-0560">Oxidoreductase</keyword>
<dbReference type="InterPro" id="IPR006963">
    <property type="entry name" value="Mopterin_OxRdtase_4Fe-4S_dom"/>
</dbReference>
<comment type="similarity">
    <text evidence="4">Belongs to the prokaryotic molybdopterin-containing oxidoreductase family. NasA/NapA/NarB subfamily.</text>
</comment>
<dbReference type="Pfam" id="PF04879">
    <property type="entry name" value="Molybdop_Fe4S4"/>
    <property type="match status" value="1"/>
</dbReference>
<evidence type="ECO:0000256" key="12">
    <source>
        <dbReference type="ARBA" id="ARBA00023004"/>
    </source>
</evidence>
<evidence type="ECO:0000256" key="13">
    <source>
        <dbReference type="ARBA" id="ARBA00023014"/>
    </source>
</evidence>
<keyword evidence="5" id="KW-0004">4Fe-4S</keyword>
<dbReference type="Pfam" id="PF00384">
    <property type="entry name" value="Molybdopterin"/>
    <property type="match status" value="1"/>
</dbReference>
<dbReference type="RefSeq" id="WP_093391019.1">
    <property type="nucleotide sequence ID" value="NZ_FOTW01000040.1"/>
</dbReference>
<dbReference type="InterPro" id="IPR050123">
    <property type="entry name" value="Prok_molybdopt-oxidoreductase"/>
</dbReference>